<feature type="transmembrane region" description="Helical" evidence="1">
    <location>
        <begin position="21"/>
        <end position="44"/>
    </location>
</feature>
<name>A0A941E2R2_9BACI</name>
<organism evidence="2 3">
    <name type="scientific">Virgibacillus salarius</name>
    <dbReference type="NCBI Taxonomy" id="447199"/>
    <lineage>
        <taxon>Bacteria</taxon>
        <taxon>Bacillati</taxon>
        <taxon>Bacillota</taxon>
        <taxon>Bacilli</taxon>
        <taxon>Bacillales</taxon>
        <taxon>Bacillaceae</taxon>
        <taxon>Virgibacillus</taxon>
    </lineage>
</organism>
<gene>
    <name evidence="2" type="ORF">KCX74_17340</name>
</gene>
<comment type="caution">
    <text evidence="2">The sequence shown here is derived from an EMBL/GenBank/DDBJ whole genome shotgun (WGS) entry which is preliminary data.</text>
</comment>
<evidence type="ECO:0000313" key="2">
    <source>
        <dbReference type="EMBL" id="MBR7797798.1"/>
    </source>
</evidence>
<dbReference type="RefSeq" id="WP_080668669.1">
    <property type="nucleotide sequence ID" value="NZ_BAAACY010000103.1"/>
</dbReference>
<accession>A0A941E2R2</accession>
<dbReference type="EMBL" id="JAGSOT010000070">
    <property type="protein sequence ID" value="MBR7797798.1"/>
    <property type="molecule type" value="Genomic_DNA"/>
</dbReference>
<reference evidence="2" key="1">
    <citation type="submission" date="2021-04" db="EMBL/GenBank/DDBJ databases">
        <title>Isolation and polyphasic classification of algal microorganism.</title>
        <authorList>
            <person name="Wang S."/>
        </authorList>
    </citation>
    <scope>NUCLEOTIDE SEQUENCE</scope>
    <source>
        <strain evidence="2">720a</strain>
    </source>
</reference>
<dbReference type="Pfam" id="PF15980">
    <property type="entry name" value="ComGF"/>
    <property type="match status" value="1"/>
</dbReference>
<evidence type="ECO:0000313" key="3">
    <source>
        <dbReference type="Proteomes" id="UP000675284"/>
    </source>
</evidence>
<proteinExistence type="predicted"/>
<dbReference type="InterPro" id="IPR016977">
    <property type="entry name" value="ComGF"/>
</dbReference>
<keyword evidence="1" id="KW-0812">Transmembrane</keyword>
<keyword evidence="1" id="KW-1133">Transmembrane helix</keyword>
<dbReference type="AlphaFoldDB" id="A0A941E2R2"/>
<dbReference type="Proteomes" id="UP000675284">
    <property type="component" value="Unassembled WGS sequence"/>
</dbReference>
<sequence length="148" mass="16987">MPKKGKRSFVYTDSQHKQSGFSFITTLIMVTILVISLPFLSYLLKSISNQSDIHELSIQQFFQHLRNEVMQATDFRIVANKLLLESNGATVSFELYQELIRRQVNGLGHEIYVRGVKDFSLAPLSYGFQIIITSTEGDTFEKDIILYE</sequence>
<keyword evidence="1" id="KW-0472">Membrane</keyword>
<protein>
    <submittedName>
        <fullName evidence="2">ComGF family competence protein</fullName>
    </submittedName>
</protein>
<keyword evidence="3" id="KW-1185">Reference proteome</keyword>
<evidence type="ECO:0000256" key="1">
    <source>
        <dbReference type="SAM" id="Phobius"/>
    </source>
</evidence>